<organism evidence="2 3">
    <name type="scientific">Ceratotherium simum simum</name>
    <name type="common">Southern white rhinoceros</name>
    <dbReference type="NCBI Taxonomy" id="73337"/>
    <lineage>
        <taxon>Eukaryota</taxon>
        <taxon>Metazoa</taxon>
        <taxon>Chordata</taxon>
        <taxon>Craniata</taxon>
        <taxon>Vertebrata</taxon>
        <taxon>Euteleostomi</taxon>
        <taxon>Mammalia</taxon>
        <taxon>Eutheria</taxon>
        <taxon>Laurasiatheria</taxon>
        <taxon>Perissodactyla</taxon>
        <taxon>Rhinocerotidae</taxon>
        <taxon>Ceratotherium</taxon>
    </lineage>
</organism>
<proteinExistence type="predicted"/>
<evidence type="ECO:0000313" key="2">
    <source>
        <dbReference type="Proteomes" id="UP000694910"/>
    </source>
</evidence>
<sequence length="270" mass="28469">MRRSGACGGGPCGSSPAWFCQLWQQTEETPMGAPKAGFQGTCALFQDGLHRVCEPEGATRGQHPALPQSQPKYQLQEDPPSPTGQRSRLMSGGTGRDRTCSARPERRTRPAGNRGPHLPRPCGEPQPSHPRPGLGGDCRDHPQPPPPGLVDRGPGHSARLGRSSDCAGWENGRAGVRSSGPPRGRLAPPPQPPPAPGPAPAQVVRFRSVATPPRPGCPTCPHGTPELNTQSLRSLLGRFATPPEFKPAQAPPRGGPALVWGRRPDGSPRG</sequence>
<protein>
    <submittedName>
        <fullName evidence="3">Basic salivary proline-rich protein 2-like</fullName>
    </submittedName>
</protein>
<feature type="compositionally biased region" description="Pro residues" evidence="1">
    <location>
        <begin position="118"/>
        <end position="130"/>
    </location>
</feature>
<feature type="region of interest" description="Disordered" evidence="1">
    <location>
        <begin position="241"/>
        <end position="270"/>
    </location>
</feature>
<feature type="region of interest" description="Disordered" evidence="1">
    <location>
        <begin position="55"/>
        <end position="228"/>
    </location>
</feature>
<dbReference type="Proteomes" id="UP000694910">
    <property type="component" value="Unplaced"/>
</dbReference>
<gene>
    <name evidence="3" type="primary">LOC106803988</name>
</gene>
<name>A0ABM1DLN8_CERSS</name>
<feature type="compositionally biased region" description="Pro residues" evidence="1">
    <location>
        <begin position="187"/>
        <end position="199"/>
    </location>
</feature>
<accession>A0ABM1DLN8</accession>
<keyword evidence="2" id="KW-1185">Reference proteome</keyword>
<feature type="compositionally biased region" description="Basic and acidic residues" evidence="1">
    <location>
        <begin position="95"/>
        <end position="108"/>
    </location>
</feature>
<dbReference type="GeneID" id="106803988"/>
<dbReference type="RefSeq" id="XP_014652719.1">
    <property type="nucleotide sequence ID" value="XM_014797233.1"/>
</dbReference>
<evidence type="ECO:0000256" key="1">
    <source>
        <dbReference type="SAM" id="MobiDB-lite"/>
    </source>
</evidence>
<evidence type="ECO:0000313" key="3">
    <source>
        <dbReference type="RefSeq" id="XP_014652719.1"/>
    </source>
</evidence>
<reference evidence="3" key="1">
    <citation type="submission" date="2025-08" db="UniProtKB">
        <authorList>
            <consortium name="RefSeq"/>
        </authorList>
    </citation>
    <scope>IDENTIFICATION</scope>
</reference>